<name>A0A059KNG2_9BURK</name>
<accession>A0A059KNG2</accession>
<dbReference type="Pfam" id="PF01051">
    <property type="entry name" value="Rep3_N"/>
    <property type="match status" value="1"/>
</dbReference>
<dbReference type="Proteomes" id="UP000026714">
    <property type="component" value="Unassembled WGS sequence"/>
</dbReference>
<dbReference type="InterPro" id="IPR000525">
    <property type="entry name" value="Initiator_Rep_WH1"/>
</dbReference>
<dbReference type="AlphaFoldDB" id="A0A059KNG2"/>
<dbReference type="GO" id="GO:0003887">
    <property type="term" value="F:DNA-directed DNA polymerase activity"/>
    <property type="evidence" value="ECO:0007669"/>
    <property type="project" value="InterPro"/>
</dbReference>
<dbReference type="InterPro" id="IPR036388">
    <property type="entry name" value="WH-like_DNA-bd_sf"/>
</dbReference>
<dbReference type="SUPFAM" id="SSF46785">
    <property type="entry name" value="Winged helix' DNA-binding domain"/>
    <property type="match status" value="1"/>
</dbReference>
<keyword evidence="4" id="KW-1185">Reference proteome</keyword>
<dbReference type="STRING" id="34103.SAMN05421778_1325"/>
<comment type="caution">
    <text evidence="3">The sequence shown here is derived from an EMBL/GenBank/DDBJ whole genome shotgun (WGS) entry which is preliminary data.</text>
</comment>
<protein>
    <recommendedName>
        <fullName evidence="2">Initiator Rep protein WH1 domain-containing protein</fullName>
    </recommendedName>
</protein>
<evidence type="ECO:0000313" key="4">
    <source>
        <dbReference type="Proteomes" id="UP000026714"/>
    </source>
</evidence>
<dbReference type="Pfam" id="PF21205">
    <property type="entry name" value="Rep3_C"/>
    <property type="match status" value="1"/>
</dbReference>
<evidence type="ECO:0000259" key="2">
    <source>
        <dbReference type="Pfam" id="PF01051"/>
    </source>
</evidence>
<proteinExistence type="inferred from homology"/>
<gene>
    <name evidence="3" type="ORF">X805_15190</name>
</gene>
<sequence>MSRRIYNLLLYHAQQHAKDCDEYTLPLAQVVGNVSSSENTEAIKKRLREMASTTIEWNSSTTDDLADQEWNIASLLAAKITPARKGRPMMLTWSYAPSVRRELIEPKQYTRLLLQLTSRMTLYSAAVLLEIGFQYLSSPGQLTMRQPVDWWAAVLRGQPLSRPVDYRFFKRDTLTPGLREVNEVQSEFELDLIEHRNGRKVVELQFKVIRRCADAAAEHASSVDNLADNGTPDATDMLSKPLNLELLESLMSLGLNEHDADLLVSRHDNDRVTRAVAYVKSKLAAKSPIDSPAAYLQHVIKHGYADSPAVSAQTEQVEADGQPDVSEAARQVVSQVESEERRRRHERQLIDEVRAGFEACPEQEQSLRIHAFGQTLRAPRERQTWNSLGLASRPLSARFFWWMATQDPRWEESQTPEA</sequence>
<reference evidence="3 4" key="1">
    <citation type="journal article" date="2014" name="FEMS Microbiol. Ecol.">
        <title>Sphaerotilus natans encrusted with nanoball-shaped Fe(III) oxide minerals formed by nitrate-reducing mixotrophic Fe(II) oxidation.</title>
        <authorList>
            <person name="Park S."/>
            <person name="Kim D.H."/>
            <person name="Lee J.H."/>
            <person name="Hur H.G."/>
        </authorList>
    </citation>
    <scope>NUCLEOTIDE SEQUENCE [LARGE SCALE GENOMIC DNA]</scope>
    <source>
        <strain evidence="3 4">DSM 6575</strain>
    </source>
</reference>
<dbReference type="EMBL" id="AZRA01000038">
    <property type="protein sequence ID" value="KDB52915.1"/>
    <property type="molecule type" value="Genomic_DNA"/>
</dbReference>
<dbReference type="Gene3D" id="1.10.10.10">
    <property type="entry name" value="Winged helix-like DNA-binding domain superfamily/Winged helix DNA-binding domain"/>
    <property type="match status" value="1"/>
</dbReference>
<evidence type="ECO:0000256" key="1">
    <source>
        <dbReference type="ARBA" id="ARBA00038283"/>
    </source>
</evidence>
<feature type="domain" description="Initiator Rep protein WH1" evidence="2">
    <location>
        <begin position="3"/>
        <end position="121"/>
    </location>
</feature>
<dbReference type="eggNOG" id="COG5527">
    <property type="taxonomic scope" value="Bacteria"/>
</dbReference>
<comment type="similarity">
    <text evidence="1">Belongs to the initiator RepB protein family.</text>
</comment>
<evidence type="ECO:0000313" key="3">
    <source>
        <dbReference type="EMBL" id="KDB52915.1"/>
    </source>
</evidence>
<dbReference type="InterPro" id="IPR036390">
    <property type="entry name" value="WH_DNA-bd_sf"/>
</dbReference>
<organism evidence="3 4">
    <name type="scientific">Sphaerotilus natans subsp. natans DSM 6575</name>
    <dbReference type="NCBI Taxonomy" id="1286631"/>
    <lineage>
        <taxon>Bacteria</taxon>
        <taxon>Pseudomonadati</taxon>
        <taxon>Pseudomonadota</taxon>
        <taxon>Betaproteobacteria</taxon>
        <taxon>Burkholderiales</taxon>
        <taxon>Sphaerotilaceae</taxon>
        <taxon>Sphaerotilus</taxon>
    </lineage>
</organism>
<dbReference type="GO" id="GO:0006270">
    <property type="term" value="P:DNA replication initiation"/>
    <property type="evidence" value="ECO:0007669"/>
    <property type="project" value="InterPro"/>
</dbReference>